<evidence type="ECO:0000256" key="1">
    <source>
        <dbReference type="ARBA" id="ARBA00023125"/>
    </source>
</evidence>
<keyword evidence="1" id="KW-0238">DNA-binding</keyword>
<dbReference type="GO" id="GO:0003677">
    <property type="term" value="F:DNA binding"/>
    <property type="evidence" value="ECO:0007669"/>
    <property type="project" value="UniProtKB-KW"/>
</dbReference>
<dbReference type="Proteomes" id="UP001458880">
    <property type="component" value="Unassembled WGS sequence"/>
</dbReference>
<dbReference type="InterPro" id="IPR044068">
    <property type="entry name" value="CB"/>
</dbReference>
<dbReference type="AlphaFoldDB" id="A0AAW1HT58"/>
<dbReference type="GO" id="GO:0015074">
    <property type="term" value="P:DNA integration"/>
    <property type="evidence" value="ECO:0007669"/>
    <property type="project" value="InterPro"/>
</dbReference>
<gene>
    <name evidence="5" type="ORF">QE152_g39973</name>
</gene>
<keyword evidence="6" id="KW-1185">Reference proteome</keyword>
<sequence>MAKAKKLPSGQWRTLVYNYTDTNGKRHYESFTAETKKESEYLAAEFALSKEEHTKCSYTFEKARKKYIESKNNILSPSTIRGYQQMSSYYLDIDDIRIKDFTSKLVGAWVNDFSKTHSPKTVRNGYALVSAVLKEYAPNLHLSIALPQRVKVKCYVPTDNDVQAIIRYYSGHDTDMLLSVYLAAFGTLRRSEICALTADDVVGNTIHVNKAMVKNTELKYEIKTTKTVSSDRYVSLPDFVVELFPSSGNIVSTVPDTITKKFNKTLSKLQIPRFRFHDLRHYSASIMHAIGVPDQYIMQRGGWGSDIILKQIYRGTMDDYQQKFTDMTNDHFNNMQHEMQHKK</sequence>
<reference evidence="5 6" key="1">
    <citation type="journal article" date="2024" name="BMC Genomics">
        <title>De novo assembly and annotation of Popillia japonica's genome with initial clues to its potential as an invasive pest.</title>
        <authorList>
            <person name="Cucini C."/>
            <person name="Boschi S."/>
            <person name="Funari R."/>
            <person name="Cardaioli E."/>
            <person name="Iannotti N."/>
            <person name="Marturano G."/>
            <person name="Paoli F."/>
            <person name="Bruttini M."/>
            <person name="Carapelli A."/>
            <person name="Frati F."/>
            <person name="Nardi F."/>
        </authorList>
    </citation>
    <scope>NUCLEOTIDE SEQUENCE [LARGE SCALE GENOMIC DNA]</scope>
    <source>
        <strain evidence="5">DMR45628</strain>
    </source>
</reference>
<dbReference type="InterPro" id="IPR013762">
    <property type="entry name" value="Integrase-like_cat_sf"/>
</dbReference>
<dbReference type="EMBL" id="JASPKY010001015">
    <property type="protein sequence ID" value="KAK9679474.1"/>
    <property type="molecule type" value="Genomic_DNA"/>
</dbReference>
<dbReference type="CDD" id="cd01189">
    <property type="entry name" value="INT_ICEBs1_C_like"/>
    <property type="match status" value="1"/>
</dbReference>
<dbReference type="PROSITE" id="PS51898">
    <property type="entry name" value="TYR_RECOMBINASE"/>
    <property type="match status" value="1"/>
</dbReference>
<evidence type="ECO:0000259" key="3">
    <source>
        <dbReference type="PROSITE" id="PS51898"/>
    </source>
</evidence>
<evidence type="ECO:0000256" key="2">
    <source>
        <dbReference type="ARBA" id="ARBA00023172"/>
    </source>
</evidence>
<accession>A0AAW1HT58</accession>
<dbReference type="PROSITE" id="PS51900">
    <property type="entry name" value="CB"/>
    <property type="match status" value="1"/>
</dbReference>
<dbReference type="SUPFAM" id="SSF56349">
    <property type="entry name" value="DNA breaking-rejoining enzymes"/>
    <property type="match status" value="1"/>
</dbReference>
<feature type="domain" description="Core-binding (CB)" evidence="4">
    <location>
        <begin position="58"/>
        <end position="137"/>
    </location>
</feature>
<dbReference type="InterPro" id="IPR002104">
    <property type="entry name" value="Integrase_catalytic"/>
</dbReference>
<protein>
    <submittedName>
        <fullName evidence="5">Phage integrase family</fullName>
    </submittedName>
</protein>
<dbReference type="Gene3D" id="1.10.150.130">
    <property type="match status" value="1"/>
</dbReference>
<dbReference type="InterPro" id="IPR010998">
    <property type="entry name" value="Integrase_recombinase_N"/>
</dbReference>
<proteinExistence type="predicted"/>
<comment type="caution">
    <text evidence="5">The sequence shown here is derived from an EMBL/GenBank/DDBJ whole genome shotgun (WGS) entry which is preliminary data.</text>
</comment>
<dbReference type="InterPro" id="IPR011010">
    <property type="entry name" value="DNA_brk_join_enz"/>
</dbReference>
<keyword evidence="2" id="KW-0233">DNA recombination</keyword>
<organism evidence="5 6">
    <name type="scientific">Popillia japonica</name>
    <name type="common">Japanese beetle</name>
    <dbReference type="NCBI Taxonomy" id="7064"/>
    <lineage>
        <taxon>Eukaryota</taxon>
        <taxon>Metazoa</taxon>
        <taxon>Ecdysozoa</taxon>
        <taxon>Arthropoda</taxon>
        <taxon>Hexapoda</taxon>
        <taxon>Insecta</taxon>
        <taxon>Pterygota</taxon>
        <taxon>Neoptera</taxon>
        <taxon>Endopterygota</taxon>
        <taxon>Coleoptera</taxon>
        <taxon>Polyphaga</taxon>
        <taxon>Scarabaeiformia</taxon>
        <taxon>Scarabaeidae</taxon>
        <taxon>Rutelinae</taxon>
        <taxon>Popillia</taxon>
    </lineage>
</organism>
<name>A0AAW1HT58_POPJA</name>
<feature type="domain" description="Tyr recombinase" evidence="3">
    <location>
        <begin position="151"/>
        <end position="326"/>
    </location>
</feature>
<dbReference type="GO" id="GO:0006310">
    <property type="term" value="P:DNA recombination"/>
    <property type="evidence" value="ECO:0007669"/>
    <property type="project" value="UniProtKB-KW"/>
</dbReference>
<dbReference type="Gene3D" id="1.10.443.10">
    <property type="entry name" value="Intergrase catalytic core"/>
    <property type="match status" value="1"/>
</dbReference>
<dbReference type="Pfam" id="PF00589">
    <property type="entry name" value="Phage_integrase"/>
    <property type="match status" value="1"/>
</dbReference>
<evidence type="ECO:0000259" key="4">
    <source>
        <dbReference type="PROSITE" id="PS51900"/>
    </source>
</evidence>
<evidence type="ECO:0000313" key="6">
    <source>
        <dbReference type="Proteomes" id="UP001458880"/>
    </source>
</evidence>
<evidence type="ECO:0000313" key="5">
    <source>
        <dbReference type="EMBL" id="KAK9679474.1"/>
    </source>
</evidence>